<gene>
    <name evidence="3" type="ORF">GBAR_LOCUS28490</name>
</gene>
<accession>A0AA35TPI4</accession>
<feature type="transmembrane region" description="Helical" evidence="2">
    <location>
        <begin position="69"/>
        <end position="95"/>
    </location>
</feature>
<dbReference type="AlphaFoldDB" id="A0AA35TPI4"/>
<feature type="region of interest" description="Disordered" evidence="1">
    <location>
        <begin position="1"/>
        <end position="64"/>
    </location>
</feature>
<keyword evidence="2" id="KW-1133">Transmembrane helix</keyword>
<reference evidence="3" key="1">
    <citation type="submission" date="2023-03" db="EMBL/GenBank/DDBJ databases">
        <authorList>
            <person name="Steffen K."/>
            <person name="Cardenas P."/>
        </authorList>
    </citation>
    <scope>NUCLEOTIDE SEQUENCE</scope>
</reference>
<evidence type="ECO:0000256" key="1">
    <source>
        <dbReference type="SAM" id="MobiDB-lite"/>
    </source>
</evidence>
<evidence type="ECO:0000313" key="4">
    <source>
        <dbReference type="Proteomes" id="UP001174909"/>
    </source>
</evidence>
<evidence type="ECO:0000256" key="2">
    <source>
        <dbReference type="SAM" id="Phobius"/>
    </source>
</evidence>
<name>A0AA35TPI4_GEOBA</name>
<keyword evidence="4" id="KW-1185">Reference proteome</keyword>
<keyword evidence="2" id="KW-0812">Transmembrane</keyword>
<dbReference type="Proteomes" id="UP001174909">
    <property type="component" value="Unassembled WGS sequence"/>
</dbReference>
<keyword evidence="2" id="KW-0472">Membrane</keyword>
<comment type="caution">
    <text evidence="3">The sequence shown here is derived from an EMBL/GenBank/DDBJ whole genome shotgun (WGS) entry which is preliminary data.</text>
</comment>
<organism evidence="3 4">
    <name type="scientific">Geodia barretti</name>
    <name type="common">Barrett's horny sponge</name>
    <dbReference type="NCBI Taxonomy" id="519541"/>
    <lineage>
        <taxon>Eukaryota</taxon>
        <taxon>Metazoa</taxon>
        <taxon>Porifera</taxon>
        <taxon>Demospongiae</taxon>
        <taxon>Heteroscleromorpha</taxon>
        <taxon>Tetractinellida</taxon>
        <taxon>Astrophorina</taxon>
        <taxon>Geodiidae</taxon>
        <taxon>Geodia</taxon>
    </lineage>
</organism>
<protein>
    <submittedName>
        <fullName evidence="3">Uncharacterized protein</fullName>
    </submittedName>
</protein>
<proteinExistence type="predicted"/>
<feature type="compositionally biased region" description="Basic and acidic residues" evidence="1">
    <location>
        <begin position="41"/>
        <end position="61"/>
    </location>
</feature>
<dbReference type="EMBL" id="CASHTH010003981">
    <property type="protein sequence ID" value="CAI8052048.1"/>
    <property type="molecule type" value="Genomic_DNA"/>
</dbReference>
<evidence type="ECO:0000313" key="3">
    <source>
        <dbReference type="EMBL" id="CAI8052048.1"/>
    </source>
</evidence>
<sequence>MSREPGDLPGKAEWPLSAQGAPQVEPFPDPRGTGPFRRRTPNAERRRSSGGERGDSLDKRSRSPVVARLAGGSALLAGVAAALIVTAAAVGPYAIPLSHTAGILLEQLGVRILEATDAERGHRRDDQCRASPWR</sequence>